<dbReference type="PANTHER" id="PTHR12175:SF1">
    <property type="entry name" value="PITH DOMAIN-CONTAINING PROTEIN 1"/>
    <property type="match status" value="1"/>
</dbReference>
<comment type="caution">
    <text evidence="3">The sequence shown here is derived from an EMBL/GenBank/DDBJ whole genome shotgun (WGS) entry which is preliminary data.</text>
</comment>
<dbReference type="GO" id="GO:0005737">
    <property type="term" value="C:cytoplasm"/>
    <property type="evidence" value="ECO:0007669"/>
    <property type="project" value="UniProtKB-ARBA"/>
</dbReference>
<proteinExistence type="inferred from homology"/>
<dbReference type="SUPFAM" id="SSF49785">
    <property type="entry name" value="Galactose-binding domain-like"/>
    <property type="match status" value="1"/>
</dbReference>
<dbReference type="OrthoDB" id="2635at2759"/>
<dbReference type="InterPro" id="IPR008979">
    <property type="entry name" value="Galactose-bd-like_sf"/>
</dbReference>
<dbReference type="HOGENOM" id="CLU_072377_2_1_1"/>
<dbReference type="InterPro" id="IPR010400">
    <property type="entry name" value="PITH_dom"/>
</dbReference>
<accession>G4TWN0</accession>
<dbReference type="EMBL" id="CAFZ01000506">
    <property type="protein sequence ID" value="CCA75723.1"/>
    <property type="molecule type" value="Genomic_DNA"/>
</dbReference>
<dbReference type="PROSITE" id="PS51532">
    <property type="entry name" value="PITH"/>
    <property type="match status" value="1"/>
</dbReference>
<dbReference type="eggNOG" id="KOG1730">
    <property type="taxonomic scope" value="Eukaryota"/>
</dbReference>
<feature type="domain" description="PITH" evidence="2">
    <location>
        <begin position="12"/>
        <end position="186"/>
    </location>
</feature>
<gene>
    <name evidence="3" type="ORF">PIIN_09713</name>
</gene>
<protein>
    <recommendedName>
        <fullName evidence="2">PITH domain-containing protein</fullName>
    </recommendedName>
</protein>
<name>G4TWN0_SERID</name>
<comment type="similarity">
    <text evidence="1">Belongs to the PITHD1 family.</text>
</comment>
<dbReference type="InterPro" id="IPR037047">
    <property type="entry name" value="PITH_dom_sf"/>
</dbReference>
<evidence type="ECO:0000259" key="2">
    <source>
        <dbReference type="PROSITE" id="PS51532"/>
    </source>
</evidence>
<reference evidence="3 4" key="1">
    <citation type="journal article" date="2011" name="PLoS Pathog.">
        <title>Endophytic Life Strategies Decoded by Genome and Transcriptome Analyses of the Mutualistic Root Symbiont Piriformospora indica.</title>
        <authorList>
            <person name="Zuccaro A."/>
            <person name="Lahrmann U."/>
            <person name="Guldener U."/>
            <person name="Langen G."/>
            <person name="Pfiffi S."/>
            <person name="Biedenkopf D."/>
            <person name="Wong P."/>
            <person name="Samans B."/>
            <person name="Grimm C."/>
            <person name="Basiewicz M."/>
            <person name="Murat C."/>
            <person name="Martin F."/>
            <person name="Kogel K.H."/>
        </authorList>
    </citation>
    <scope>NUCLEOTIDE SEQUENCE [LARGE SCALE GENOMIC DNA]</scope>
    <source>
        <strain evidence="3 4">DSM 11827</strain>
    </source>
</reference>
<dbReference type="Proteomes" id="UP000007148">
    <property type="component" value="Unassembled WGS sequence"/>
</dbReference>
<dbReference type="PANTHER" id="PTHR12175">
    <property type="entry name" value="AD039 HT014 THIOREDOXIN FAMILY TRP26"/>
    <property type="match status" value="1"/>
</dbReference>
<evidence type="ECO:0000313" key="3">
    <source>
        <dbReference type="EMBL" id="CCA75723.1"/>
    </source>
</evidence>
<dbReference type="InParanoid" id="G4TWN0"/>
<dbReference type="OMA" id="DRDNVHG"/>
<dbReference type="Gene3D" id="2.60.120.470">
    <property type="entry name" value="PITH domain"/>
    <property type="match status" value="1"/>
</dbReference>
<evidence type="ECO:0000256" key="1">
    <source>
        <dbReference type="ARBA" id="ARBA00025788"/>
    </source>
</evidence>
<dbReference type="AlphaFoldDB" id="G4TWN0"/>
<organism evidence="3 4">
    <name type="scientific">Serendipita indica (strain DSM 11827)</name>
    <name type="common">Root endophyte fungus</name>
    <name type="synonym">Piriformospora indica</name>
    <dbReference type="NCBI Taxonomy" id="1109443"/>
    <lineage>
        <taxon>Eukaryota</taxon>
        <taxon>Fungi</taxon>
        <taxon>Dikarya</taxon>
        <taxon>Basidiomycota</taxon>
        <taxon>Agaricomycotina</taxon>
        <taxon>Agaricomycetes</taxon>
        <taxon>Sebacinales</taxon>
        <taxon>Serendipitaceae</taxon>
        <taxon>Serendipita</taxon>
    </lineage>
</organism>
<dbReference type="Pfam" id="PF06201">
    <property type="entry name" value="PITH"/>
    <property type="match status" value="1"/>
</dbReference>
<dbReference type="GO" id="GO:0005634">
    <property type="term" value="C:nucleus"/>
    <property type="evidence" value="ECO:0007669"/>
    <property type="project" value="TreeGrafter"/>
</dbReference>
<keyword evidence="4" id="KW-1185">Reference proteome</keyword>
<evidence type="ECO:0000313" key="4">
    <source>
        <dbReference type="Proteomes" id="UP000007148"/>
    </source>
</evidence>
<dbReference type="InterPro" id="IPR045099">
    <property type="entry name" value="PITH1-like"/>
</dbReference>
<sequence length="208" mass="23132">MDELTPLDTPSESQAGYGDATNLFQVIDRDKVNGLNLTVPEDAKELIKPWDKRETTDKFVDSGVDDQIIINVPFTSNVRVRSVLLKVGHGEFSPQRLRIYVNRPSGVGFDEAESLKPHLDIALLQGQDSVTEYPLRVAAFSNVFSLSLFFSEADGDEVTRIYYIGFKGDARQHSKDSNTRMEVPAENAADAALTDAVSEKTNPQLRIR</sequence>